<dbReference type="PANTHER" id="PTHR35370">
    <property type="entry name" value="CYTOPLASMIC PROTEIN-RELATED-RELATED"/>
    <property type="match status" value="1"/>
</dbReference>
<dbReference type="PIRSF" id="PIRSF028304">
    <property type="entry name" value="UCP028304"/>
    <property type="match status" value="1"/>
</dbReference>
<gene>
    <name evidence="1" type="ORF">A9B99_09365</name>
</gene>
<dbReference type="Pfam" id="PF05947">
    <property type="entry name" value="T6SS_TssF"/>
    <property type="match status" value="1"/>
</dbReference>
<comment type="caution">
    <text evidence="1">The sequence shown here is derived from an EMBL/GenBank/DDBJ whole genome shotgun (WGS) entry which is preliminary data.</text>
</comment>
<dbReference type="InterPro" id="IPR010272">
    <property type="entry name" value="T6SS_TssF"/>
</dbReference>
<dbReference type="OrthoDB" id="9763676at2"/>
<sequence length="599" mass="67541">MNRLLAYYQKEMHFLKNHGKKFAQRFPKISRRLGFVDGETEDPHVSRLIESFALLTSRIHQRLDDDMPEVTEALLSVLAPQFLRPLPSCCIVMIEPDRQKSGITGKNELAAGMALFSRQRDPLPCQFHTVYPVTLLPLAVDNAVLHFDSDELRWQLQLQFQVWPGAILGDETIRLYLHGPGNAVNTLYTLLCSEVSSLVLRHNGIAIELDPGVITAVGFNSEDALISQDSRIAPVHILLLDYFWFPQKFSFIDIALPAGFQASGNSVFTLQAVFRRNPLTERLEKLAGLIDVSFFRLHCTPAINLFTQRAEPISLTDASSEYPVIPDTRHQRHIEVWSVESVSVQRKVDDRIQHYVVPPLLESYQGALQGEDAGIAWQGFRRETQHADGPQTRFSIGFSVRTMRQASSSPEVVTLSLLCTNHALAHHMPYGQQKGDFDTDAPVAGLRISALTQPTRPVSAPEKADIRWRFLSQLSLNFQLLSGDQGAQHLKAMLALYNFTDQPGKPQLYHLIQSLDCQPVTARLISNDPHSLARGIELTVTFDRKALHEPEYYLLCSLLDRLLALYAPVNSFTRLTTCVEHETATRRVWPVRAGKLSWI</sequence>
<proteinExistence type="predicted"/>
<dbReference type="AlphaFoldDB" id="A0A1B7L2L0"/>
<dbReference type="Proteomes" id="UP000078225">
    <property type="component" value="Unassembled WGS sequence"/>
</dbReference>
<evidence type="ECO:0000313" key="2">
    <source>
        <dbReference type="Proteomes" id="UP000078225"/>
    </source>
</evidence>
<keyword evidence="2" id="KW-1185">Reference proteome</keyword>
<dbReference type="PANTHER" id="PTHR35370:SF1">
    <property type="entry name" value="TYPE VI SECRETION SYSTEM COMPONENT TSSF1"/>
    <property type="match status" value="1"/>
</dbReference>
<accession>A0A1B7L2L0</accession>
<dbReference type="RefSeq" id="WP_064598538.1">
    <property type="nucleotide sequence ID" value="NZ_CP134782.1"/>
</dbReference>
<name>A0A1B7L2L0_9ENTR</name>
<evidence type="ECO:0000313" key="1">
    <source>
        <dbReference type="EMBL" id="OAT76506.1"/>
    </source>
</evidence>
<dbReference type="STRING" id="1691903.A9B99_09365"/>
<dbReference type="EMBL" id="LYRP01000022">
    <property type="protein sequence ID" value="OAT76506.1"/>
    <property type="molecule type" value="Genomic_DNA"/>
</dbReference>
<reference evidence="2" key="1">
    <citation type="submission" date="2016-05" db="EMBL/GenBank/DDBJ databases">
        <authorList>
            <person name="Behera P."/>
            <person name="Vaishampayan P."/>
            <person name="Singh N."/>
            <person name="Raina V."/>
            <person name="Suar M."/>
            <person name="Pattnaik A."/>
            <person name="Rastogi G."/>
        </authorList>
    </citation>
    <scope>NUCLEOTIDE SEQUENCE [LARGE SCALE GENOMIC DNA]</scope>
    <source>
        <strain evidence="2">MP23</strain>
    </source>
</reference>
<organism evidence="1 2">
    <name type="scientific">Mangrovibacter phragmitis</name>
    <dbReference type="NCBI Taxonomy" id="1691903"/>
    <lineage>
        <taxon>Bacteria</taxon>
        <taxon>Pseudomonadati</taxon>
        <taxon>Pseudomonadota</taxon>
        <taxon>Gammaproteobacteria</taxon>
        <taxon>Enterobacterales</taxon>
        <taxon>Enterobacteriaceae</taxon>
        <taxon>Mangrovibacter</taxon>
    </lineage>
</organism>
<protein>
    <submittedName>
        <fullName evidence="1">Type VI secretion protein</fullName>
    </submittedName>
</protein>
<dbReference type="NCBIfam" id="TIGR03359">
    <property type="entry name" value="VI_chp_6"/>
    <property type="match status" value="1"/>
</dbReference>